<feature type="domain" description="Spore germination GerAC-like C-terminal" evidence="9">
    <location>
        <begin position="225"/>
        <end position="386"/>
    </location>
</feature>
<accession>A0A6C0G1R2</accession>
<reference evidence="11 12" key="1">
    <citation type="submission" date="2020-01" db="EMBL/GenBank/DDBJ databases">
        <title>Paenibacillus sp. nov., isolated from tomato rhizosphere.</title>
        <authorList>
            <person name="Weon H.-Y."/>
            <person name="Lee S.A."/>
        </authorList>
    </citation>
    <scope>NUCLEOTIDE SEQUENCE [LARGE SCALE GENOMIC DNA]</scope>
    <source>
        <strain evidence="11 12">12200R-189</strain>
    </source>
</reference>
<dbReference type="EMBL" id="CP048209">
    <property type="protein sequence ID" value="QHT61159.1"/>
    <property type="molecule type" value="Genomic_DNA"/>
</dbReference>
<feature type="domain" description="Spore germination protein N-terminal" evidence="10">
    <location>
        <begin position="25"/>
        <end position="194"/>
    </location>
</feature>
<dbReference type="AlphaFoldDB" id="A0A6C0G1R2"/>
<comment type="subcellular location">
    <subcellularLocation>
        <location evidence="1">Membrane</location>
        <topology evidence="1">Lipid-anchor</topology>
    </subcellularLocation>
</comment>
<dbReference type="PANTHER" id="PTHR35789">
    <property type="entry name" value="SPORE GERMINATION PROTEIN B3"/>
    <property type="match status" value="1"/>
</dbReference>
<keyword evidence="3" id="KW-0309">Germination</keyword>
<evidence type="ECO:0000259" key="9">
    <source>
        <dbReference type="Pfam" id="PF05504"/>
    </source>
</evidence>
<evidence type="ECO:0000256" key="4">
    <source>
        <dbReference type="ARBA" id="ARBA00022729"/>
    </source>
</evidence>
<feature type="chain" id="PRO_5039423544" evidence="8">
    <location>
        <begin position="23"/>
        <end position="395"/>
    </location>
</feature>
<evidence type="ECO:0000313" key="12">
    <source>
        <dbReference type="Proteomes" id="UP000476064"/>
    </source>
</evidence>
<proteinExistence type="inferred from homology"/>
<keyword evidence="7" id="KW-0449">Lipoprotein</keyword>
<evidence type="ECO:0000256" key="1">
    <source>
        <dbReference type="ARBA" id="ARBA00004635"/>
    </source>
</evidence>
<organism evidence="11 12">
    <name type="scientific">Paenibacillus lycopersici</name>
    <dbReference type="NCBI Taxonomy" id="2704462"/>
    <lineage>
        <taxon>Bacteria</taxon>
        <taxon>Bacillati</taxon>
        <taxon>Bacillota</taxon>
        <taxon>Bacilli</taxon>
        <taxon>Bacillales</taxon>
        <taxon>Paenibacillaceae</taxon>
        <taxon>Paenibacillus</taxon>
    </lineage>
</organism>
<dbReference type="InterPro" id="IPR038501">
    <property type="entry name" value="Spore_GerAC_C_sf"/>
</dbReference>
<gene>
    <name evidence="11" type="ORF">GXP70_15140</name>
</gene>
<dbReference type="Proteomes" id="UP000476064">
    <property type="component" value="Chromosome"/>
</dbReference>
<dbReference type="GO" id="GO:0016020">
    <property type="term" value="C:membrane"/>
    <property type="evidence" value="ECO:0007669"/>
    <property type="project" value="UniProtKB-SubCell"/>
</dbReference>
<feature type="signal peptide" evidence="8">
    <location>
        <begin position="1"/>
        <end position="22"/>
    </location>
</feature>
<dbReference type="NCBIfam" id="TIGR02887">
    <property type="entry name" value="spore_ger_x_C"/>
    <property type="match status" value="1"/>
</dbReference>
<name>A0A6C0G1R2_9BACL</name>
<dbReference type="RefSeq" id="WP_162357598.1">
    <property type="nucleotide sequence ID" value="NZ_CP048209.1"/>
</dbReference>
<protein>
    <submittedName>
        <fullName evidence="11">Ger(X)C family spore germination protein</fullName>
    </submittedName>
</protein>
<comment type="similarity">
    <text evidence="2">Belongs to the GerABKC lipoprotein family.</text>
</comment>
<keyword evidence="5" id="KW-0472">Membrane</keyword>
<evidence type="ECO:0000256" key="6">
    <source>
        <dbReference type="ARBA" id="ARBA00023139"/>
    </source>
</evidence>
<dbReference type="InterPro" id="IPR057336">
    <property type="entry name" value="GerAC_N"/>
</dbReference>
<dbReference type="InterPro" id="IPR008844">
    <property type="entry name" value="Spore_GerAC-like"/>
</dbReference>
<dbReference type="Gene3D" id="3.30.300.210">
    <property type="entry name" value="Nutrient germinant receptor protein C, domain 3"/>
    <property type="match status" value="1"/>
</dbReference>
<dbReference type="Pfam" id="PF25198">
    <property type="entry name" value="Spore_GerAC_N"/>
    <property type="match status" value="1"/>
</dbReference>
<dbReference type="KEGG" id="plyc:GXP70_15140"/>
<keyword evidence="12" id="KW-1185">Reference proteome</keyword>
<evidence type="ECO:0000313" key="11">
    <source>
        <dbReference type="EMBL" id="QHT61159.1"/>
    </source>
</evidence>
<dbReference type="Pfam" id="PF05504">
    <property type="entry name" value="Spore_GerAC"/>
    <property type="match status" value="1"/>
</dbReference>
<evidence type="ECO:0000256" key="2">
    <source>
        <dbReference type="ARBA" id="ARBA00007886"/>
    </source>
</evidence>
<dbReference type="PANTHER" id="PTHR35789:SF1">
    <property type="entry name" value="SPORE GERMINATION PROTEIN B3"/>
    <property type="match status" value="1"/>
</dbReference>
<sequence length="395" mass="44541">MKPLIRGTLFLLALFVCFPMQGCSDLKEINDMAIADMVGVDMDEEGHYMAYYQIINPNGVAGSKSGGSRSPLYTYAFQADSWAEFASTATRTIPRKLFISHYQAYIVSERLAAKGLDDLLNFLENDPTRRMATNVFIAKSPVQDIMNTFVPLERNPGKELRSVHELQHNVASTASPNSQIKTLLENYEGTKLSFISNIRVVGKPMATTKRFETIQGDKGNFELFGSTIIKQGKRVGELTPDQMASLLFVRGEAHSLIEPIETDNQEAAELQLMGQPRIKRQLTLKNNRLELRIHIHPKLKLASIDTNGRIDTATLHRLEKLFDERMAAHSNALLQLGKKNHWDLIDIQDQIMHKNGKRWHKLKASPESWEGAKITIDVHAKIIKTGVIMTPYTRS</sequence>
<evidence type="ECO:0000256" key="5">
    <source>
        <dbReference type="ARBA" id="ARBA00023136"/>
    </source>
</evidence>
<evidence type="ECO:0000256" key="8">
    <source>
        <dbReference type="SAM" id="SignalP"/>
    </source>
</evidence>
<keyword evidence="6" id="KW-0564">Palmitate</keyword>
<keyword evidence="4 8" id="KW-0732">Signal</keyword>
<evidence type="ECO:0000256" key="3">
    <source>
        <dbReference type="ARBA" id="ARBA00022544"/>
    </source>
</evidence>
<evidence type="ECO:0000256" key="7">
    <source>
        <dbReference type="ARBA" id="ARBA00023288"/>
    </source>
</evidence>
<evidence type="ECO:0000259" key="10">
    <source>
        <dbReference type="Pfam" id="PF25198"/>
    </source>
</evidence>
<dbReference type="GO" id="GO:0009847">
    <property type="term" value="P:spore germination"/>
    <property type="evidence" value="ECO:0007669"/>
    <property type="project" value="InterPro"/>
</dbReference>
<dbReference type="InterPro" id="IPR046953">
    <property type="entry name" value="Spore_GerAC-like_C"/>
</dbReference>